<reference evidence="1" key="1">
    <citation type="submission" date="2018-02" db="EMBL/GenBank/DDBJ databases">
        <title>Rhizophora mucronata_Transcriptome.</title>
        <authorList>
            <person name="Meera S.P."/>
            <person name="Sreeshan A."/>
            <person name="Augustine A."/>
        </authorList>
    </citation>
    <scope>NUCLEOTIDE SEQUENCE</scope>
    <source>
        <tissue evidence="1">Leaf</tissue>
    </source>
</reference>
<dbReference type="AlphaFoldDB" id="A0A2P2KZE4"/>
<protein>
    <submittedName>
        <fullName evidence="1">Uncharacterized protein</fullName>
    </submittedName>
</protein>
<evidence type="ECO:0000313" key="1">
    <source>
        <dbReference type="EMBL" id="MBX11069.1"/>
    </source>
</evidence>
<name>A0A2P2KZE4_RHIMU</name>
<dbReference type="EMBL" id="GGEC01030585">
    <property type="protein sequence ID" value="MBX11069.1"/>
    <property type="molecule type" value="Transcribed_RNA"/>
</dbReference>
<organism evidence="1">
    <name type="scientific">Rhizophora mucronata</name>
    <name type="common">Asiatic mangrove</name>
    <dbReference type="NCBI Taxonomy" id="61149"/>
    <lineage>
        <taxon>Eukaryota</taxon>
        <taxon>Viridiplantae</taxon>
        <taxon>Streptophyta</taxon>
        <taxon>Embryophyta</taxon>
        <taxon>Tracheophyta</taxon>
        <taxon>Spermatophyta</taxon>
        <taxon>Magnoliopsida</taxon>
        <taxon>eudicotyledons</taxon>
        <taxon>Gunneridae</taxon>
        <taxon>Pentapetalae</taxon>
        <taxon>rosids</taxon>
        <taxon>fabids</taxon>
        <taxon>Malpighiales</taxon>
        <taxon>Rhizophoraceae</taxon>
        <taxon>Rhizophora</taxon>
    </lineage>
</organism>
<accession>A0A2P2KZE4</accession>
<sequence length="58" mass="6696">MLISLHSLASINNNQSLLTPQPNPLTKEFSLLRMPIPTIDQINHNYSRRCFYEPRASI</sequence>
<proteinExistence type="predicted"/>